<dbReference type="HOGENOM" id="CLU_983036_0_0_1"/>
<organism evidence="3 4">
    <name type="scientific">Nematostella vectensis</name>
    <name type="common">Starlet sea anemone</name>
    <dbReference type="NCBI Taxonomy" id="45351"/>
    <lineage>
        <taxon>Eukaryota</taxon>
        <taxon>Metazoa</taxon>
        <taxon>Cnidaria</taxon>
        <taxon>Anthozoa</taxon>
        <taxon>Hexacorallia</taxon>
        <taxon>Actiniaria</taxon>
        <taxon>Edwardsiidae</taxon>
        <taxon>Nematostella</taxon>
    </lineage>
</organism>
<dbReference type="GO" id="GO:0030246">
    <property type="term" value="F:carbohydrate binding"/>
    <property type="evidence" value="ECO:0007669"/>
    <property type="project" value="InterPro"/>
</dbReference>
<dbReference type="SUPFAM" id="SSF74650">
    <property type="entry name" value="Galactose mutarotase-like"/>
    <property type="match status" value="1"/>
</dbReference>
<name>A7TD19_NEMVE</name>
<evidence type="ECO:0000313" key="3">
    <source>
        <dbReference type="EMBL" id="EDO26037.1"/>
    </source>
</evidence>
<dbReference type="Pfam" id="PF02278">
    <property type="entry name" value="Lyase_8"/>
    <property type="match status" value="1"/>
</dbReference>
<feature type="domain" description="Polysaccharide lyase family 8 central" evidence="2">
    <location>
        <begin position="53"/>
        <end position="294"/>
    </location>
</feature>
<feature type="region of interest" description="Disordered" evidence="1">
    <location>
        <begin position="287"/>
        <end position="309"/>
    </location>
</feature>
<dbReference type="PANTHER" id="PTHR37322:SF3">
    <property type="entry name" value="CHONDROITIN SULFATE ABC EXOLYASE"/>
    <property type="match status" value="1"/>
</dbReference>
<dbReference type="InParanoid" id="A7TD19"/>
<gene>
    <name evidence="3" type="ORF">NEMVEDRAFT_v1g225481</name>
</gene>
<dbReference type="EMBL" id="DS477134">
    <property type="protein sequence ID" value="EDO26037.1"/>
    <property type="molecule type" value="Genomic_DNA"/>
</dbReference>
<proteinExistence type="predicted"/>
<dbReference type="InterPro" id="IPR039174">
    <property type="entry name" value="Chondroitin_ABC_lyase"/>
</dbReference>
<feature type="non-terminal residue" evidence="3">
    <location>
        <position position="327"/>
    </location>
</feature>
<dbReference type="GO" id="GO:0005576">
    <property type="term" value="C:extracellular region"/>
    <property type="evidence" value="ECO:0007669"/>
    <property type="project" value="InterPro"/>
</dbReference>
<reference evidence="3 4" key="1">
    <citation type="journal article" date="2007" name="Science">
        <title>Sea anemone genome reveals ancestral eumetazoan gene repertoire and genomic organization.</title>
        <authorList>
            <person name="Putnam N.H."/>
            <person name="Srivastava M."/>
            <person name="Hellsten U."/>
            <person name="Dirks B."/>
            <person name="Chapman J."/>
            <person name="Salamov A."/>
            <person name="Terry A."/>
            <person name="Shapiro H."/>
            <person name="Lindquist E."/>
            <person name="Kapitonov V.V."/>
            <person name="Jurka J."/>
            <person name="Genikhovich G."/>
            <person name="Grigoriev I.V."/>
            <person name="Lucas S.M."/>
            <person name="Steele R.E."/>
            <person name="Finnerty J.R."/>
            <person name="Technau U."/>
            <person name="Martindale M.Q."/>
            <person name="Rokhsar D.S."/>
        </authorList>
    </citation>
    <scope>NUCLEOTIDE SEQUENCE [LARGE SCALE GENOMIC DNA]</scope>
    <source>
        <strain evidence="4">CH2 X CH6</strain>
    </source>
</reference>
<dbReference type="GO" id="GO:0006027">
    <property type="term" value="P:glycosaminoglycan catabolic process"/>
    <property type="evidence" value="ECO:0007669"/>
    <property type="project" value="InterPro"/>
</dbReference>
<dbReference type="Proteomes" id="UP000001593">
    <property type="component" value="Unassembled WGS sequence"/>
</dbReference>
<accession>A7TD19</accession>
<dbReference type="InterPro" id="IPR011013">
    <property type="entry name" value="Gal_mutarotase_sf_dom"/>
</dbReference>
<dbReference type="GO" id="GO:0016829">
    <property type="term" value="F:lyase activity"/>
    <property type="evidence" value="ECO:0007669"/>
    <property type="project" value="InterPro"/>
</dbReference>
<dbReference type="AlphaFoldDB" id="A7TD19"/>
<dbReference type="Gene3D" id="2.70.98.10">
    <property type="match status" value="1"/>
</dbReference>
<dbReference type="InterPro" id="IPR003159">
    <property type="entry name" value="Lyase_8_central_dom"/>
</dbReference>
<sequence>MAYAGNPEGTSKIDKDVAGAYLRLWGKDDILNSSIFSQVNDIPMENLSGYYTFPLAATAVHRRDNWAALIKGYSKYVWASEIYVNENRYGRYPANGTVQLLNEKGEAGSGFKQEGWDWNRYPGATVIYLPFKELESKMALIMFRSNETFAGTTTLDGNGIFGMILNESKGSNADGKETKIGYPGKLYAKKSVFSFGNKLIYIGTDISSIDEKNPTETAIFQSFLTDTKAPIYTSSETIQKFPYQMELKSNDASGSWLVDPYGNGYHILSNTPVQIKRSKQQSYHNKYSINTGSMNPKGKGSGMGKGGTSIQMKNHMLQRYPDEPEWK</sequence>
<dbReference type="GO" id="GO:0005975">
    <property type="term" value="P:carbohydrate metabolic process"/>
    <property type="evidence" value="ECO:0007669"/>
    <property type="project" value="InterPro"/>
</dbReference>
<dbReference type="InterPro" id="IPR014718">
    <property type="entry name" value="GH-type_carb-bd"/>
</dbReference>
<protein>
    <recommendedName>
        <fullName evidence="2">Polysaccharide lyase family 8 central domain-containing protein</fullName>
    </recommendedName>
</protein>
<dbReference type="PhylomeDB" id="A7TD19"/>
<evidence type="ECO:0000313" key="4">
    <source>
        <dbReference type="Proteomes" id="UP000001593"/>
    </source>
</evidence>
<dbReference type="PANTHER" id="PTHR37322">
    <property type="match status" value="1"/>
</dbReference>
<evidence type="ECO:0000256" key="1">
    <source>
        <dbReference type="SAM" id="MobiDB-lite"/>
    </source>
</evidence>
<keyword evidence="4" id="KW-1185">Reference proteome</keyword>
<evidence type="ECO:0000259" key="2">
    <source>
        <dbReference type="Pfam" id="PF02278"/>
    </source>
</evidence>